<evidence type="ECO:0000313" key="8">
    <source>
        <dbReference type="Proteomes" id="UP000738325"/>
    </source>
</evidence>
<feature type="domain" description="Major facilitator superfamily (MFS) profile" evidence="6">
    <location>
        <begin position="49"/>
        <end position="530"/>
    </location>
</feature>
<feature type="transmembrane region" description="Helical" evidence="5">
    <location>
        <begin position="150"/>
        <end position="170"/>
    </location>
</feature>
<feature type="transmembrane region" description="Helical" evidence="5">
    <location>
        <begin position="336"/>
        <end position="355"/>
    </location>
</feature>
<sequence>MADIDNTDEPLVNESSALLGDSSTSSNAHPHDQHRTTWYWPWEPRYWTVIPVIFLAGLSSGPRGALFAPFVKQMFCERGIPKYFPVQEFQDYTGSVGGDQPGSDPRCDSAQYSAAIANFTGITASIAACLCIVTIRFWSALGDRIGRKRVMLIWGIGTALSQCCTLLVYYQNFSLYWLWIASIIEGATGAILSLLALIYAYAADVTTPSQRTVVFGRLIAGWYGGLGLGAAMGGIIAREYGLIAVFWVMPAIILTDLVYIMMIPESLTPAALAKKSSMPSLATSESQTTIVAVDDETQRLSYSHDATKLKQSRLDAFMKSLLPDQLPRSLGGKHSVLTLMTGCFLAMSATMGAAYQVEPYLMYRFKWPVTKLSALSTVQGLSRLFLLTVLLPVIRRLLPAASPSDLAKNITSELKIVIAALVMDVAMMLIYALSPMGEGFYVGVVLGSIGSMFNPAMRSIFSQCVAPELLGKTLGTLGTFESLAAVIAPTAFSVLYGATLQIHPATVFFISAGLLAAALTLVLAVAAVHRRSLRRDA</sequence>
<dbReference type="OrthoDB" id="3026777at2759"/>
<dbReference type="PANTHER" id="PTHR23507">
    <property type="entry name" value="ZGC:174356"/>
    <property type="match status" value="1"/>
</dbReference>
<dbReference type="AlphaFoldDB" id="A0A9P6UUI2"/>
<gene>
    <name evidence="7" type="ORF">BGZ99_004855</name>
</gene>
<evidence type="ECO:0000256" key="4">
    <source>
        <dbReference type="ARBA" id="ARBA00023136"/>
    </source>
</evidence>
<dbReference type="PANTHER" id="PTHR23507:SF1">
    <property type="entry name" value="FI18259P1-RELATED"/>
    <property type="match status" value="1"/>
</dbReference>
<feature type="transmembrane region" description="Helical" evidence="5">
    <location>
        <begin position="375"/>
        <end position="394"/>
    </location>
</feature>
<name>A0A9P6UUI2_9FUNG</name>
<accession>A0A9P6UUI2</accession>
<feature type="transmembrane region" description="Helical" evidence="5">
    <location>
        <begin position="469"/>
        <end position="495"/>
    </location>
</feature>
<dbReference type="GO" id="GO:0022857">
    <property type="term" value="F:transmembrane transporter activity"/>
    <property type="evidence" value="ECO:0007669"/>
    <property type="project" value="InterPro"/>
</dbReference>
<dbReference type="GO" id="GO:0016020">
    <property type="term" value="C:membrane"/>
    <property type="evidence" value="ECO:0007669"/>
    <property type="project" value="UniProtKB-SubCell"/>
</dbReference>
<keyword evidence="8" id="KW-1185">Reference proteome</keyword>
<keyword evidence="3 5" id="KW-1133">Transmembrane helix</keyword>
<feature type="transmembrane region" description="Helical" evidence="5">
    <location>
        <begin position="439"/>
        <end position="457"/>
    </location>
</feature>
<dbReference type="Proteomes" id="UP000738325">
    <property type="component" value="Unassembled WGS sequence"/>
</dbReference>
<dbReference type="Gene3D" id="1.20.1250.20">
    <property type="entry name" value="MFS general substrate transporter like domains"/>
    <property type="match status" value="1"/>
</dbReference>
<feature type="transmembrane region" description="Helical" evidence="5">
    <location>
        <begin position="214"/>
        <end position="236"/>
    </location>
</feature>
<dbReference type="SUPFAM" id="SSF103473">
    <property type="entry name" value="MFS general substrate transporter"/>
    <property type="match status" value="1"/>
</dbReference>
<organism evidence="7 8">
    <name type="scientific">Dissophora globulifera</name>
    <dbReference type="NCBI Taxonomy" id="979702"/>
    <lineage>
        <taxon>Eukaryota</taxon>
        <taxon>Fungi</taxon>
        <taxon>Fungi incertae sedis</taxon>
        <taxon>Mucoromycota</taxon>
        <taxon>Mortierellomycotina</taxon>
        <taxon>Mortierellomycetes</taxon>
        <taxon>Mortierellales</taxon>
        <taxon>Mortierellaceae</taxon>
        <taxon>Dissophora</taxon>
    </lineage>
</organism>
<feature type="transmembrane region" description="Helical" evidence="5">
    <location>
        <begin position="176"/>
        <end position="202"/>
    </location>
</feature>
<feature type="transmembrane region" description="Helical" evidence="5">
    <location>
        <begin position="115"/>
        <end position="138"/>
    </location>
</feature>
<feature type="transmembrane region" description="Helical" evidence="5">
    <location>
        <begin position="414"/>
        <end position="433"/>
    </location>
</feature>
<keyword evidence="4 5" id="KW-0472">Membrane</keyword>
<evidence type="ECO:0000256" key="5">
    <source>
        <dbReference type="SAM" id="Phobius"/>
    </source>
</evidence>
<reference evidence="7" key="1">
    <citation type="journal article" date="2020" name="Fungal Divers.">
        <title>Resolving the Mortierellaceae phylogeny through synthesis of multi-gene phylogenetics and phylogenomics.</title>
        <authorList>
            <person name="Vandepol N."/>
            <person name="Liber J."/>
            <person name="Desiro A."/>
            <person name="Na H."/>
            <person name="Kennedy M."/>
            <person name="Barry K."/>
            <person name="Grigoriev I.V."/>
            <person name="Miller A.N."/>
            <person name="O'Donnell K."/>
            <person name="Stajich J.E."/>
            <person name="Bonito G."/>
        </authorList>
    </citation>
    <scope>NUCLEOTIDE SEQUENCE</scope>
    <source>
        <strain evidence="7">REB-010B</strain>
    </source>
</reference>
<feature type="transmembrane region" description="Helical" evidence="5">
    <location>
        <begin position="507"/>
        <end position="528"/>
    </location>
</feature>
<dbReference type="InterPro" id="IPR011701">
    <property type="entry name" value="MFS"/>
</dbReference>
<comment type="subcellular location">
    <subcellularLocation>
        <location evidence="1">Membrane</location>
        <topology evidence="1">Multi-pass membrane protein</topology>
    </subcellularLocation>
</comment>
<evidence type="ECO:0000256" key="3">
    <source>
        <dbReference type="ARBA" id="ARBA00022989"/>
    </source>
</evidence>
<evidence type="ECO:0000259" key="6">
    <source>
        <dbReference type="PROSITE" id="PS50850"/>
    </source>
</evidence>
<dbReference type="Pfam" id="PF07690">
    <property type="entry name" value="MFS_1"/>
    <property type="match status" value="1"/>
</dbReference>
<feature type="transmembrane region" description="Helical" evidence="5">
    <location>
        <begin position="242"/>
        <end position="262"/>
    </location>
</feature>
<dbReference type="EMBL" id="JAAAIP010000305">
    <property type="protein sequence ID" value="KAG0319880.1"/>
    <property type="molecule type" value="Genomic_DNA"/>
</dbReference>
<protein>
    <recommendedName>
        <fullName evidence="6">Major facilitator superfamily (MFS) profile domain-containing protein</fullName>
    </recommendedName>
</protein>
<dbReference type="InterPro" id="IPR020846">
    <property type="entry name" value="MFS_dom"/>
</dbReference>
<evidence type="ECO:0000313" key="7">
    <source>
        <dbReference type="EMBL" id="KAG0319880.1"/>
    </source>
</evidence>
<comment type="caution">
    <text evidence="7">The sequence shown here is derived from an EMBL/GenBank/DDBJ whole genome shotgun (WGS) entry which is preliminary data.</text>
</comment>
<evidence type="ECO:0000256" key="2">
    <source>
        <dbReference type="ARBA" id="ARBA00022692"/>
    </source>
</evidence>
<keyword evidence="2 5" id="KW-0812">Transmembrane</keyword>
<evidence type="ECO:0000256" key="1">
    <source>
        <dbReference type="ARBA" id="ARBA00004141"/>
    </source>
</evidence>
<dbReference type="InterPro" id="IPR036259">
    <property type="entry name" value="MFS_trans_sf"/>
</dbReference>
<proteinExistence type="predicted"/>
<dbReference type="PROSITE" id="PS50850">
    <property type="entry name" value="MFS"/>
    <property type="match status" value="1"/>
</dbReference>